<proteinExistence type="predicted"/>
<feature type="non-terminal residue" evidence="1">
    <location>
        <position position="105"/>
    </location>
</feature>
<evidence type="ECO:0000313" key="2">
    <source>
        <dbReference type="Proteomes" id="UP001218218"/>
    </source>
</evidence>
<name>A0AAD7A1S6_9AGAR</name>
<accession>A0AAD7A1S6</accession>
<evidence type="ECO:0000313" key="1">
    <source>
        <dbReference type="EMBL" id="KAJ7347769.1"/>
    </source>
</evidence>
<sequence length="105" mass="11381">NHFSGYRYETHSPVNLHHGDSMGRPTNNDILPSFGWLLEHTGHQAPRRILEDGITARQGPQSGSCGIAAVNFVTLGSGALNTAPWTDASSPAFRSKAIQDLVVYH</sequence>
<comment type="caution">
    <text evidence="1">The sequence shown here is derived from an EMBL/GenBank/DDBJ whole genome shotgun (WGS) entry which is preliminary data.</text>
</comment>
<dbReference type="EMBL" id="JARIHO010000018">
    <property type="protein sequence ID" value="KAJ7347769.1"/>
    <property type="molecule type" value="Genomic_DNA"/>
</dbReference>
<organism evidence="1 2">
    <name type="scientific">Mycena albidolilacea</name>
    <dbReference type="NCBI Taxonomy" id="1033008"/>
    <lineage>
        <taxon>Eukaryota</taxon>
        <taxon>Fungi</taxon>
        <taxon>Dikarya</taxon>
        <taxon>Basidiomycota</taxon>
        <taxon>Agaricomycotina</taxon>
        <taxon>Agaricomycetes</taxon>
        <taxon>Agaricomycetidae</taxon>
        <taxon>Agaricales</taxon>
        <taxon>Marasmiineae</taxon>
        <taxon>Mycenaceae</taxon>
        <taxon>Mycena</taxon>
    </lineage>
</organism>
<gene>
    <name evidence="1" type="ORF">DFH08DRAFT_659700</name>
</gene>
<dbReference type="Proteomes" id="UP001218218">
    <property type="component" value="Unassembled WGS sequence"/>
</dbReference>
<feature type="non-terminal residue" evidence="1">
    <location>
        <position position="1"/>
    </location>
</feature>
<reference evidence="1" key="1">
    <citation type="submission" date="2023-03" db="EMBL/GenBank/DDBJ databases">
        <title>Massive genome expansion in bonnet fungi (Mycena s.s.) driven by repeated elements and novel gene families across ecological guilds.</title>
        <authorList>
            <consortium name="Lawrence Berkeley National Laboratory"/>
            <person name="Harder C.B."/>
            <person name="Miyauchi S."/>
            <person name="Viragh M."/>
            <person name="Kuo A."/>
            <person name="Thoen E."/>
            <person name="Andreopoulos B."/>
            <person name="Lu D."/>
            <person name="Skrede I."/>
            <person name="Drula E."/>
            <person name="Henrissat B."/>
            <person name="Morin E."/>
            <person name="Kohler A."/>
            <person name="Barry K."/>
            <person name="LaButti K."/>
            <person name="Morin E."/>
            <person name="Salamov A."/>
            <person name="Lipzen A."/>
            <person name="Mereny Z."/>
            <person name="Hegedus B."/>
            <person name="Baldrian P."/>
            <person name="Stursova M."/>
            <person name="Weitz H."/>
            <person name="Taylor A."/>
            <person name="Grigoriev I.V."/>
            <person name="Nagy L.G."/>
            <person name="Martin F."/>
            <person name="Kauserud H."/>
        </authorList>
    </citation>
    <scope>NUCLEOTIDE SEQUENCE</scope>
    <source>
        <strain evidence="1">CBHHK002</strain>
    </source>
</reference>
<keyword evidence="2" id="KW-1185">Reference proteome</keyword>
<protein>
    <submittedName>
        <fullName evidence="1">Uncharacterized protein</fullName>
    </submittedName>
</protein>
<dbReference type="AlphaFoldDB" id="A0AAD7A1S6"/>